<comment type="caution">
    <text evidence="1">The sequence shown here is derived from an EMBL/GenBank/DDBJ whole genome shotgun (WGS) entry which is preliminary data.</text>
</comment>
<evidence type="ECO:0000313" key="2">
    <source>
        <dbReference type="Proteomes" id="UP001331761"/>
    </source>
</evidence>
<evidence type="ECO:0000313" key="1">
    <source>
        <dbReference type="EMBL" id="KAK5986194.1"/>
    </source>
</evidence>
<organism evidence="1 2">
    <name type="scientific">Trichostrongylus colubriformis</name>
    <name type="common">Black scour worm</name>
    <dbReference type="NCBI Taxonomy" id="6319"/>
    <lineage>
        <taxon>Eukaryota</taxon>
        <taxon>Metazoa</taxon>
        <taxon>Ecdysozoa</taxon>
        <taxon>Nematoda</taxon>
        <taxon>Chromadorea</taxon>
        <taxon>Rhabditida</taxon>
        <taxon>Rhabditina</taxon>
        <taxon>Rhabditomorpha</taxon>
        <taxon>Strongyloidea</taxon>
        <taxon>Trichostrongylidae</taxon>
        <taxon>Trichostrongylus</taxon>
    </lineage>
</organism>
<sequence>MGYKVPWKPVNESWTTNELIKHLEVALSLCSATDVILAATGERDRFLPFTEYSVLQCDNCGAICNETNQFLVHILKCRFDEAHLMLYKRLGMVPRSVQHILDRKWERSSSMVGRALQNNPELCVLTPVQSPLAPFILSGVTVSTSEPKSKNTFAKTMVE</sequence>
<keyword evidence="2" id="KW-1185">Reference proteome</keyword>
<proteinExistence type="predicted"/>
<name>A0AAN8J3M3_TRICO</name>
<accession>A0AAN8J3M3</accession>
<dbReference type="Proteomes" id="UP001331761">
    <property type="component" value="Unassembled WGS sequence"/>
</dbReference>
<reference evidence="1 2" key="1">
    <citation type="submission" date="2019-10" db="EMBL/GenBank/DDBJ databases">
        <title>Assembly and Annotation for the nematode Trichostrongylus colubriformis.</title>
        <authorList>
            <person name="Martin J."/>
        </authorList>
    </citation>
    <scope>NUCLEOTIDE SEQUENCE [LARGE SCALE GENOMIC DNA]</scope>
    <source>
        <strain evidence="1">G859</strain>
        <tissue evidence="1">Whole worm</tissue>
    </source>
</reference>
<dbReference type="AlphaFoldDB" id="A0AAN8J3M3"/>
<gene>
    <name evidence="1" type="ORF">GCK32_019335</name>
</gene>
<protein>
    <submittedName>
        <fullName evidence="1">C2H2-type domain-containing protein</fullName>
    </submittedName>
</protein>
<feature type="non-terminal residue" evidence="1">
    <location>
        <position position="159"/>
    </location>
</feature>
<dbReference type="EMBL" id="WIXE01000923">
    <property type="protein sequence ID" value="KAK5986194.1"/>
    <property type="molecule type" value="Genomic_DNA"/>
</dbReference>